<name>A0A1J5UBB6_9GAMM</name>
<accession>A0A1J5UBB6</accession>
<dbReference type="EMBL" id="MIQH01000058">
    <property type="protein sequence ID" value="OIR25673.1"/>
    <property type="molecule type" value="Genomic_DNA"/>
</dbReference>
<evidence type="ECO:0000259" key="2">
    <source>
        <dbReference type="Pfam" id="PF01266"/>
    </source>
</evidence>
<dbReference type="SUPFAM" id="SSF51905">
    <property type="entry name" value="FAD/NAD(P)-binding domain"/>
    <property type="match status" value="1"/>
</dbReference>
<dbReference type="OrthoDB" id="18526at2"/>
<dbReference type="GO" id="GO:0043799">
    <property type="term" value="F:glycine oxidase activity"/>
    <property type="evidence" value="ECO:0007669"/>
    <property type="project" value="UniProtKB-EC"/>
</dbReference>
<gene>
    <name evidence="4" type="ORF">BGC33_07460</name>
    <name evidence="3" type="ORF">THERMOS_1296</name>
</gene>
<evidence type="ECO:0000313" key="4">
    <source>
        <dbReference type="EMBL" id="OIR25673.1"/>
    </source>
</evidence>
<evidence type="ECO:0000256" key="1">
    <source>
        <dbReference type="ARBA" id="ARBA00023002"/>
    </source>
</evidence>
<evidence type="ECO:0000313" key="6">
    <source>
        <dbReference type="Proteomes" id="UP000643672"/>
    </source>
</evidence>
<dbReference type="EMBL" id="CAESAQ020000064">
    <property type="protein sequence ID" value="CAB5500945.1"/>
    <property type="molecule type" value="Genomic_DNA"/>
</dbReference>
<dbReference type="EC" id="1.4.3.19" evidence="3"/>
<comment type="caution">
    <text evidence="4">The sequence shown here is derived from an EMBL/GenBank/DDBJ whole genome shotgun (WGS) entry which is preliminary data.</text>
</comment>
<keyword evidence="6" id="KW-1185">Reference proteome</keyword>
<keyword evidence="1 3" id="KW-0560">Oxidoreductase</keyword>
<organism evidence="4 5">
    <name type="scientific">Bathymodiolus thermophilus thioautotrophic gill symbiont</name>
    <dbReference type="NCBI Taxonomy" id="2360"/>
    <lineage>
        <taxon>Bacteria</taxon>
        <taxon>Pseudomonadati</taxon>
        <taxon>Pseudomonadota</taxon>
        <taxon>Gammaproteobacteria</taxon>
        <taxon>sulfur-oxidizing symbionts</taxon>
    </lineage>
</organism>
<dbReference type="Gene3D" id="3.30.9.10">
    <property type="entry name" value="D-Amino Acid Oxidase, subunit A, domain 2"/>
    <property type="match status" value="1"/>
</dbReference>
<evidence type="ECO:0000313" key="3">
    <source>
        <dbReference type="EMBL" id="CAB5500945.1"/>
    </source>
</evidence>
<dbReference type="AlphaFoldDB" id="A0A1J5UBB6"/>
<feature type="domain" description="FAD dependent oxidoreductase" evidence="2">
    <location>
        <begin position="3"/>
        <end position="318"/>
    </location>
</feature>
<dbReference type="GO" id="GO:0005737">
    <property type="term" value="C:cytoplasm"/>
    <property type="evidence" value="ECO:0007669"/>
    <property type="project" value="TreeGrafter"/>
</dbReference>
<proteinExistence type="predicted"/>
<dbReference type="Proteomes" id="UP000643672">
    <property type="component" value="Unassembled WGS sequence"/>
</dbReference>
<protein>
    <submittedName>
        <fullName evidence="4">FAD-dependent oxidoreductase</fullName>
    </submittedName>
    <submittedName>
        <fullName evidence="3">Glycine oxidase ThiO (EC)</fullName>
        <ecNumber evidence="3">1.4.3.19</ecNumber>
    </submittedName>
</protein>
<dbReference type="Pfam" id="PF01266">
    <property type="entry name" value="DAO"/>
    <property type="match status" value="1"/>
</dbReference>
<reference evidence="3 6" key="3">
    <citation type="submission" date="2020-05" db="EMBL/GenBank/DDBJ databases">
        <authorList>
            <person name="Petersen J."/>
            <person name="Sayavedra L."/>
        </authorList>
    </citation>
    <scope>NUCLEOTIDE SEQUENCE [LARGE SCALE GENOMIC DNA]</scope>
    <source>
        <strain evidence="3">B thermophilus SOXS</strain>
    </source>
</reference>
<dbReference type="InterPro" id="IPR006076">
    <property type="entry name" value="FAD-dep_OxRdtase"/>
</dbReference>
<evidence type="ECO:0000313" key="5">
    <source>
        <dbReference type="Proteomes" id="UP000182798"/>
    </source>
</evidence>
<reference evidence="5" key="1">
    <citation type="submission" date="2016-09" db="EMBL/GenBank/DDBJ databases">
        <title>Genome Sequence of Bathymodiolus thermophilus sulfur-oxidizing gill endosymbiont.</title>
        <authorList>
            <person name="Ponnudurai R."/>
            <person name="Kleiner M."/>
            <person name="Sayavedra L."/>
            <person name="Thuermer A."/>
            <person name="Felbeck H."/>
            <person name="Schlueter R."/>
            <person name="Schweder T."/>
            <person name="Markert S."/>
        </authorList>
    </citation>
    <scope>NUCLEOTIDE SEQUENCE [LARGE SCALE GENOMIC DNA]</scope>
    <source>
        <strain evidence="5">BAT/CrabSpa'14</strain>
    </source>
</reference>
<dbReference type="Gene3D" id="3.50.50.60">
    <property type="entry name" value="FAD/NAD(P)-binding domain"/>
    <property type="match status" value="1"/>
</dbReference>
<dbReference type="Proteomes" id="UP000182798">
    <property type="component" value="Unassembled WGS sequence"/>
</dbReference>
<dbReference type="PANTHER" id="PTHR13847">
    <property type="entry name" value="SARCOSINE DEHYDROGENASE-RELATED"/>
    <property type="match status" value="1"/>
</dbReference>
<dbReference type="InterPro" id="IPR036188">
    <property type="entry name" value="FAD/NAD-bd_sf"/>
</dbReference>
<sequence>MSDCLIIGGGVIGITTARAMAMAGAKVTLLDQRACGKESSWAGGGIISPLYPWLYSDLVNELSRASQGVYAHLCAELFENTGIDPEYIRCGLLMMDKYNTPEAQQWMGKHSLDFQVHDKGALFKDIAQVRNPRLLKALKADILKLGVQVVEQAKVNGLMTEKGATLGAITENKKYYADNTIVCSGAWSSSLLDIKDTIYPIKGQMIVIKAKAGAVKHIILDQGRYIIPRKDGRLLIGSTMENVGFDRSIQTQVGADLLAFAVNRFPQLKNTNIEHHWAGFRPASSVDVIVGKHPQLANLYINAGHFRNGLNMAPESANRIKKLLC</sequence>
<dbReference type="RefSeq" id="WP_071563267.1">
    <property type="nucleotide sequence ID" value="NZ_CAESAQ020000064.1"/>
</dbReference>
<reference evidence="4" key="2">
    <citation type="journal article" date="2017" name="Stand. Genomic Sci.">
        <title>Genome sequence of the sulfur-oxidizing Bathymodiolus thermophilus gill endosymbiont.</title>
        <authorList>
            <person name="Ponnudurai R."/>
            <person name="Sayavedra L."/>
            <person name="Kleiner M."/>
            <person name="Heiden S.E."/>
            <person name="Thurmer A."/>
            <person name="Felbeck H."/>
            <person name="Schluter R."/>
            <person name="Sievert S.M."/>
            <person name="Daniel R."/>
            <person name="Schweder T."/>
            <person name="Markert S."/>
        </authorList>
    </citation>
    <scope>NUCLEOTIDE SEQUENCE</scope>
    <source>
        <strain evidence="4">BAT/CrabSpa'14</strain>
    </source>
</reference>
<dbReference type="PANTHER" id="PTHR13847:SF289">
    <property type="entry name" value="GLYCINE OXIDASE"/>
    <property type="match status" value="1"/>
</dbReference>